<protein>
    <recommendedName>
        <fullName evidence="14">ABC transporter domain-containing protein</fullName>
    </recommendedName>
</protein>
<keyword evidence="8" id="KW-0067">ATP-binding</keyword>
<dbReference type="CDD" id="cd03225">
    <property type="entry name" value="ABC_cobalt_CbiO_domain1"/>
    <property type="match status" value="1"/>
</dbReference>
<dbReference type="InterPro" id="IPR003439">
    <property type="entry name" value="ABC_transporter-like_ATP-bd"/>
</dbReference>
<sequence length="573" mass="62664">MAIQVAGVSVADLRGRGILHELDLIIPDASITLIAGHNGAGKSTLLDALSGLIPLRAGSIHYDAHSLWEKGKPNLEVLKNIGCVFQYPEQQLFAQTVEREILYSLKYLRLPKEEAAGRVTAAMELMGLAPSLRHAIPQTLSGGQRRRTALASTMAPEPRWLLLDEPTAGLDAQGVGALLKFITERRKQGYTLVIATHDLDTLLPYADHLIVLQEGRAVLQASRGENWISAADLEAAGLKAPAVLRFVELLRQAGGEMPRSGELPSPEEMAQALLQAPGDRAAEGQGLRLRGHTNDGNLEERAPRLGAGRSGAVDSFSSSAAPELLRRLDPRVKWLSFLLLSLGIIIQNSWLGLYAGGMIAAAMMLYSRAPWRLLLKAVLPLLIFILLSVLITGLSFEGSIHGIRLDLTASLRTIFELSKLVFISLLGVVLAVTTSQLMMKRAIDQSLGFLRHLKLPVEALSLGGSLMLRFIPVLYEEYQRFSKIVRARGKISRRKEGLRISQLPPVFIPLIISLFQLASELTTAMHVRGLSSFNGRRTSSLRLRMNRVDRLVLSVGIALFIVLTVIRFGPFGL</sequence>
<keyword evidence="10 13" id="KW-1133">Transmembrane helix</keyword>
<evidence type="ECO:0000259" key="14">
    <source>
        <dbReference type="PROSITE" id="PS50893"/>
    </source>
</evidence>
<feature type="transmembrane region" description="Helical" evidence="13">
    <location>
        <begin position="373"/>
        <end position="394"/>
    </location>
</feature>
<dbReference type="GO" id="GO:0016887">
    <property type="term" value="F:ATP hydrolysis activity"/>
    <property type="evidence" value="ECO:0007669"/>
    <property type="project" value="InterPro"/>
</dbReference>
<evidence type="ECO:0000313" key="15">
    <source>
        <dbReference type="EMBL" id="GFR38016.1"/>
    </source>
</evidence>
<evidence type="ECO:0000256" key="3">
    <source>
        <dbReference type="ARBA" id="ARBA00005417"/>
    </source>
</evidence>
<name>A0A916VG13_9BACL</name>
<keyword evidence="6 13" id="KW-0812">Transmembrane</keyword>
<dbReference type="Gene3D" id="3.40.50.300">
    <property type="entry name" value="P-loop containing nucleotide triphosphate hydrolases"/>
    <property type="match status" value="1"/>
</dbReference>
<evidence type="ECO:0000256" key="5">
    <source>
        <dbReference type="ARBA" id="ARBA00022475"/>
    </source>
</evidence>
<evidence type="ECO:0000256" key="8">
    <source>
        <dbReference type="ARBA" id="ARBA00022840"/>
    </source>
</evidence>
<reference evidence="15" key="1">
    <citation type="submission" date="2020-08" db="EMBL/GenBank/DDBJ databases">
        <authorList>
            <person name="Uke A."/>
            <person name="Chhe C."/>
            <person name="Baramee S."/>
            <person name="Kosugi A."/>
        </authorList>
    </citation>
    <scope>NUCLEOTIDE SEQUENCE</scope>
    <source>
        <strain evidence="15">DA-C8</strain>
    </source>
</reference>
<evidence type="ECO:0000256" key="10">
    <source>
        <dbReference type="ARBA" id="ARBA00022989"/>
    </source>
</evidence>
<keyword evidence="16" id="KW-1185">Reference proteome</keyword>
<proteinExistence type="inferred from homology"/>
<dbReference type="Proteomes" id="UP000654993">
    <property type="component" value="Unassembled WGS sequence"/>
</dbReference>
<evidence type="ECO:0000256" key="4">
    <source>
        <dbReference type="ARBA" id="ARBA00022448"/>
    </source>
</evidence>
<dbReference type="InterPro" id="IPR003593">
    <property type="entry name" value="AAA+_ATPase"/>
</dbReference>
<dbReference type="SMART" id="SM00382">
    <property type="entry name" value="AAA"/>
    <property type="match status" value="1"/>
</dbReference>
<evidence type="ECO:0000313" key="16">
    <source>
        <dbReference type="Proteomes" id="UP000654993"/>
    </source>
</evidence>
<dbReference type="GO" id="GO:0042626">
    <property type="term" value="F:ATPase-coupled transmembrane transporter activity"/>
    <property type="evidence" value="ECO:0007669"/>
    <property type="project" value="TreeGrafter"/>
</dbReference>
<dbReference type="SUPFAM" id="SSF52540">
    <property type="entry name" value="P-loop containing nucleoside triphosphate hydrolases"/>
    <property type="match status" value="1"/>
</dbReference>
<keyword evidence="4" id="KW-0813">Transport</keyword>
<dbReference type="GO" id="GO:0043190">
    <property type="term" value="C:ATP-binding cassette (ABC) transporter complex"/>
    <property type="evidence" value="ECO:0007669"/>
    <property type="project" value="TreeGrafter"/>
</dbReference>
<dbReference type="EMBL" id="BMAQ01000009">
    <property type="protein sequence ID" value="GFR38016.1"/>
    <property type="molecule type" value="Genomic_DNA"/>
</dbReference>
<feature type="transmembrane region" description="Helical" evidence="13">
    <location>
        <begin position="414"/>
        <end position="434"/>
    </location>
</feature>
<evidence type="ECO:0000256" key="7">
    <source>
        <dbReference type="ARBA" id="ARBA00022741"/>
    </source>
</evidence>
<dbReference type="AlphaFoldDB" id="A0A916VG13"/>
<evidence type="ECO:0000256" key="13">
    <source>
        <dbReference type="SAM" id="Phobius"/>
    </source>
</evidence>
<dbReference type="InterPro" id="IPR015856">
    <property type="entry name" value="ABC_transpr_CbiO/EcfA_su"/>
</dbReference>
<dbReference type="RefSeq" id="WP_200966273.1">
    <property type="nucleotide sequence ID" value="NZ_BMAQ01000009.1"/>
</dbReference>
<reference evidence="15" key="2">
    <citation type="journal article" date="2021" name="Data Brief">
        <title>Draft genome sequence data of the facultative, thermophilic, xylanolytic bacterium Paenibacillus sp. strain DA-C8.</title>
        <authorList>
            <person name="Chhe C."/>
            <person name="Uke A."/>
            <person name="Baramee S."/>
            <person name="Ungkulpasvich U."/>
            <person name="Tachaapaikoon C."/>
            <person name="Pason P."/>
            <person name="Waeonukul R."/>
            <person name="Ratanakhanokchai K."/>
            <person name="Kosugi A."/>
        </authorList>
    </citation>
    <scope>NUCLEOTIDE SEQUENCE</scope>
    <source>
        <strain evidence="15">DA-C8</strain>
    </source>
</reference>
<gene>
    <name evidence="15" type="ORF">PRECH8_13120</name>
</gene>
<dbReference type="InterPro" id="IPR050095">
    <property type="entry name" value="ECF_ABC_transporter_ATP-bd"/>
</dbReference>
<accession>A0A916VG13</accession>
<feature type="transmembrane region" description="Helical" evidence="13">
    <location>
        <begin position="548"/>
        <end position="568"/>
    </location>
</feature>
<evidence type="ECO:0000256" key="1">
    <source>
        <dbReference type="ARBA" id="ARBA00004141"/>
    </source>
</evidence>
<dbReference type="InterPro" id="IPR003339">
    <property type="entry name" value="ABC/ECF_trnsptr_transmembrane"/>
</dbReference>
<keyword evidence="5" id="KW-1003">Cell membrane</keyword>
<keyword evidence="11 13" id="KW-0472">Membrane</keyword>
<dbReference type="PANTHER" id="PTHR43553">
    <property type="entry name" value="HEAVY METAL TRANSPORTER"/>
    <property type="match status" value="1"/>
</dbReference>
<evidence type="ECO:0000256" key="9">
    <source>
        <dbReference type="ARBA" id="ARBA00022967"/>
    </source>
</evidence>
<organism evidence="15 16">
    <name type="scientific">Insulibacter thermoxylanivorax</name>
    <dbReference type="NCBI Taxonomy" id="2749268"/>
    <lineage>
        <taxon>Bacteria</taxon>
        <taxon>Bacillati</taxon>
        <taxon>Bacillota</taxon>
        <taxon>Bacilli</taxon>
        <taxon>Bacillales</taxon>
        <taxon>Paenibacillaceae</taxon>
        <taxon>Insulibacter</taxon>
    </lineage>
</organism>
<feature type="transmembrane region" description="Helical" evidence="13">
    <location>
        <begin position="334"/>
        <end position="361"/>
    </location>
</feature>
<dbReference type="PROSITE" id="PS50893">
    <property type="entry name" value="ABC_TRANSPORTER_2"/>
    <property type="match status" value="1"/>
</dbReference>
<dbReference type="Pfam" id="PF02361">
    <property type="entry name" value="CbiQ"/>
    <property type="match status" value="1"/>
</dbReference>
<evidence type="ECO:0000256" key="12">
    <source>
        <dbReference type="SAM" id="MobiDB-lite"/>
    </source>
</evidence>
<evidence type="ECO:0000256" key="6">
    <source>
        <dbReference type="ARBA" id="ARBA00022692"/>
    </source>
</evidence>
<feature type="domain" description="ABC transporter" evidence="14">
    <location>
        <begin position="3"/>
        <end position="239"/>
    </location>
</feature>
<keyword evidence="7" id="KW-0547">Nucleotide-binding</keyword>
<feature type="region of interest" description="Disordered" evidence="12">
    <location>
        <begin position="287"/>
        <end position="315"/>
    </location>
</feature>
<keyword evidence="9" id="KW-1278">Translocase</keyword>
<dbReference type="GO" id="GO:0005524">
    <property type="term" value="F:ATP binding"/>
    <property type="evidence" value="ECO:0007669"/>
    <property type="project" value="UniProtKB-KW"/>
</dbReference>
<dbReference type="InterPro" id="IPR027417">
    <property type="entry name" value="P-loop_NTPase"/>
</dbReference>
<comment type="similarity">
    <text evidence="3">Belongs to the ABC transporter superfamily.</text>
</comment>
<comment type="subcellular location">
    <subcellularLocation>
        <location evidence="2">Cell membrane</location>
        <topology evidence="2">Peripheral membrane protein</topology>
    </subcellularLocation>
    <subcellularLocation>
        <location evidence="1">Membrane</location>
        <topology evidence="1">Multi-pass membrane protein</topology>
    </subcellularLocation>
</comment>
<dbReference type="CDD" id="cd16914">
    <property type="entry name" value="EcfT"/>
    <property type="match status" value="1"/>
</dbReference>
<dbReference type="PANTHER" id="PTHR43553:SF27">
    <property type="entry name" value="ENERGY-COUPLING FACTOR TRANSPORTER ATP-BINDING PROTEIN ECFA2"/>
    <property type="match status" value="1"/>
</dbReference>
<dbReference type="Pfam" id="PF00005">
    <property type="entry name" value="ABC_tran"/>
    <property type="match status" value="1"/>
</dbReference>
<comment type="caution">
    <text evidence="15">The sequence shown here is derived from an EMBL/GenBank/DDBJ whole genome shotgun (WGS) entry which is preliminary data.</text>
</comment>
<evidence type="ECO:0000256" key="2">
    <source>
        <dbReference type="ARBA" id="ARBA00004202"/>
    </source>
</evidence>
<evidence type="ECO:0000256" key="11">
    <source>
        <dbReference type="ARBA" id="ARBA00023136"/>
    </source>
</evidence>